<evidence type="ECO:0000259" key="4">
    <source>
        <dbReference type="Pfam" id="PF10187"/>
    </source>
</evidence>
<dbReference type="OrthoDB" id="75720at2759"/>
<comment type="subcellular location">
    <subcellularLocation>
        <location evidence="1">Nucleus</location>
    </subcellularLocation>
</comment>
<reference evidence="5 6" key="1">
    <citation type="submission" date="2016-07" db="EMBL/GenBank/DDBJ databases">
        <title>Pervasive Adenine N6-methylation of Active Genes in Fungi.</title>
        <authorList>
            <consortium name="DOE Joint Genome Institute"/>
            <person name="Mondo S.J."/>
            <person name="Dannebaum R.O."/>
            <person name="Kuo R.C."/>
            <person name="Labutti K."/>
            <person name="Haridas S."/>
            <person name="Kuo A."/>
            <person name="Salamov A."/>
            <person name="Ahrendt S.R."/>
            <person name="Lipzen A."/>
            <person name="Sullivan W."/>
            <person name="Andreopoulos W.B."/>
            <person name="Clum A."/>
            <person name="Lindquist E."/>
            <person name="Daum C."/>
            <person name="Ramamoorthy G.K."/>
            <person name="Gryganskyi A."/>
            <person name="Culley D."/>
            <person name="Magnuson J.K."/>
            <person name="James T.Y."/>
            <person name="O'Malley M.A."/>
            <person name="Stajich J.E."/>
            <person name="Spatafora J.W."/>
            <person name="Visel A."/>
            <person name="Grigoriev I.V."/>
        </authorList>
    </citation>
    <scope>NUCLEOTIDE SEQUENCE [LARGE SCALE GENOMIC DNA]</scope>
    <source>
        <strain evidence="5 6">ATCC 12442</strain>
    </source>
</reference>
<proteinExistence type="predicted"/>
<evidence type="ECO:0000256" key="2">
    <source>
        <dbReference type="ARBA" id="ARBA00023242"/>
    </source>
</evidence>
<dbReference type="GO" id="GO:0005634">
    <property type="term" value="C:nucleus"/>
    <property type="evidence" value="ECO:0007669"/>
    <property type="project" value="UniProtKB-SubCell"/>
</dbReference>
<evidence type="ECO:0000313" key="6">
    <source>
        <dbReference type="Proteomes" id="UP000193922"/>
    </source>
</evidence>
<organism evidence="5 6">
    <name type="scientific">Linderina pennispora</name>
    <dbReference type="NCBI Taxonomy" id="61395"/>
    <lineage>
        <taxon>Eukaryota</taxon>
        <taxon>Fungi</taxon>
        <taxon>Fungi incertae sedis</taxon>
        <taxon>Zoopagomycota</taxon>
        <taxon>Kickxellomycotina</taxon>
        <taxon>Kickxellomycetes</taxon>
        <taxon>Kickxellales</taxon>
        <taxon>Kickxellaceae</taxon>
        <taxon>Linderina</taxon>
    </lineage>
</organism>
<dbReference type="InterPro" id="IPR019331">
    <property type="entry name" value="FAM192A/Fyv6_N"/>
</dbReference>
<dbReference type="EMBL" id="MCFD01000004">
    <property type="protein sequence ID" value="ORX71613.1"/>
    <property type="molecule type" value="Genomic_DNA"/>
</dbReference>
<feature type="region of interest" description="Disordered" evidence="3">
    <location>
        <begin position="82"/>
        <end position="124"/>
    </location>
</feature>
<evidence type="ECO:0000313" key="5">
    <source>
        <dbReference type="EMBL" id="ORX71613.1"/>
    </source>
</evidence>
<protein>
    <recommendedName>
        <fullName evidence="4">FAM192A/Fyv6 N-terminal domain-containing protein</fullName>
    </recommendedName>
</protein>
<dbReference type="GeneID" id="63802108"/>
<evidence type="ECO:0000256" key="1">
    <source>
        <dbReference type="ARBA" id="ARBA00004123"/>
    </source>
</evidence>
<keyword evidence="6" id="KW-1185">Reference proteome</keyword>
<dbReference type="Proteomes" id="UP000193922">
    <property type="component" value="Unassembled WGS sequence"/>
</dbReference>
<dbReference type="AlphaFoldDB" id="A0A1Y1WDL0"/>
<accession>A0A1Y1WDL0</accession>
<sequence length="124" mass="14195">MESHRLSKQIRLLDQDETEFLEAIDDQEHEKNMAKRRRDMLEAAEFQRMVAEKRTKDVPKKSTAKRPVAKSLVSRIAVVVKEVKAEPKEPRPEPKVVPKEPSGQENPLSVLASYPSDSETESEE</sequence>
<feature type="domain" description="FAM192A/Fyv6 N-terminal" evidence="4">
    <location>
        <begin position="2"/>
        <end position="47"/>
    </location>
</feature>
<gene>
    <name evidence="5" type="ORF">DL89DRAFT_256598</name>
</gene>
<keyword evidence="2" id="KW-0539">Nucleus</keyword>
<dbReference type="RefSeq" id="XP_040745128.1">
    <property type="nucleotide sequence ID" value="XM_040885460.1"/>
</dbReference>
<comment type="caution">
    <text evidence="5">The sequence shown here is derived from an EMBL/GenBank/DDBJ whole genome shotgun (WGS) entry which is preliminary data.</text>
</comment>
<evidence type="ECO:0000256" key="3">
    <source>
        <dbReference type="SAM" id="MobiDB-lite"/>
    </source>
</evidence>
<name>A0A1Y1WDL0_9FUNG</name>
<feature type="compositionally biased region" description="Basic and acidic residues" evidence="3">
    <location>
        <begin position="82"/>
        <end position="98"/>
    </location>
</feature>
<dbReference type="Pfam" id="PF10187">
    <property type="entry name" value="FAM192A_Fyv6_N"/>
    <property type="match status" value="1"/>
</dbReference>